<sequence length="113" mass="12666">MRVVRGIFTNNLAGVLCSHEAHECQRTWPLYKRIEAIQDSNVRIHNYCVRLMQFSNSRRAASSVRSLARLTVNFCAFLLSELGQNRSIPPDLTLLCAPAIHMGSGFCDKNLSG</sequence>
<dbReference type="EMBL" id="MDYQ01000077">
    <property type="protein sequence ID" value="PRP83751.1"/>
    <property type="molecule type" value="Genomic_DNA"/>
</dbReference>
<organism evidence="1 2">
    <name type="scientific">Planoprotostelium fungivorum</name>
    <dbReference type="NCBI Taxonomy" id="1890364"/>
    <lineage>
        <taxon>Eukaryota</taxon>
        <taxon>Amoebozoa</taxon>
        <taxon>Evosea</taxon>
        <taxon>Variosea</taxon>
        <taxon>Cavosteliida</taxon>
        <taxon>Cavosteliaceae</taxon>
        <taxon>Planoprotostelium</taxon>
    </lineage>
</organism>
<reference evidence="1 2" key="1">
    <citation type="journal article" date="2018" name="Genome Biol. Evol.">
        <title>Multiple Roots of Fruiting Body Formation in Amoebozoa.</title>
        <authorList>
            <person name="Hillmann F."/>
            <person name="Forbes G."/>
            <person name="Novohradska S."/>
            <person name="Ferling I."/>
            <person name="Riege K."/>
            <person name="Groth M."/>
            <person name="Westermann M."/>
            <person name="Marz M."/>
            <person name="Spaller T."/>
            <person name="Winckler T."/>
            <person name="Schaap P."/>
            <person name="Glockner G."/>
        </authorList>
    </citation>
    <scope>NUCLEOTIDE SEQUENCE [LARGE SCALE GENOMIC DNA]</scope>
    <source>
        <strain evidence="1 2">Jena</strain>
    </source>
</reference>
<dbReference type="InParanoid" id="A0A2P6NII5"/>
<name>A0A2P6NII5_9EUKA</name>
<dbReference type="AlphaFoldDB" id="A0A2P6NII5"/>
<proteinExistence type="predicted"/>
<dbReference type="Proteomes" id="UP000241769">
    <property type="component" value="Unassembled WGS sequence"/>
</dbReference>
<keyword evidence="2" id="KW-1185">Reference proteome</keyword>
<accession>A0A2P6NII5</accession>
<protein>
    <submittedName>
        <fullName evidence="1">Uncharacterized protein</fullName>
    </submittedName>
</protein>
<gene>
    <name evidence="1" type="ORF">PROFUN_09083</name>
</gene>
<evidence type="ECO:0000313" key="2">
    <source>
        <dbReference type="Proteomes" id="UP000241769"/>
    </source>
</evidence>
<evidence type="ECO:0000313" key="1">
    <source>
        <dbReference type="EMBL" id="PRP83751.1"/>
    </source>
</evidence>
<comment type="caution">
    <text evidence="1">The sequence shown here is derived from an EMBL/GenBank/DDBJ whole genome shotgun (WGS) entry which is preliminary data.</text>
</comment>